<keyword evidence="12 14" id="KW-0961">Cell wall biogenesis/degradation</keyword>
<comment type="caution">
    <text evidence="19">The sequence shown here is derived from an EMBL/GenBank/DDBJ whole genome shotgun (WGS) entry which is preliminary data.</text>
</comment>
<dbReference type="Pfam" id="PF07478">
    <property type="entry name" value="Dala_Dala_lig_C"/>
    <property type="match status" value="1"/>
</dbReference>
<name>A0A5C7VUR2_9PROT</name>
<evidence type="ECO:0000256" key="16">
    <source>
        <dbReference type="PIRSR" id="PIRSR039102-3"/>
    </source>
</evidence>
<accession>A0A5C7VUR2</accession>
<evidence type="ECO:0000256" key="13">
    <source>
        <dbReference type="ARBA" id="ARBA00047614"/>
    </source>
</evidence>
<evidence type="ECO:0000313" key="20">
    <source>
        <dbReference type="Proteomes" id="UP000321055"/>
    </source>
</evidence>
<feature type="binding site" evidence="16">
    <location>
        <position position="313"/>
    </location>
    <ligand>
        <name>Mg(2+)</name>
        <dbReference type="ChEBI" id="CHEBI:18420"/>
        <label>1</label>
    </ligand>
</feature>
<dbReference type="SUPFAM" id="SSF56059">
    <property type="entry name" value="Glutathione synthetase ATP-binding domain-like"/>
    <property type="match status" value="1"/>
</dbReference>
<comment type="function">
    <text evidence="2 14">Cell wall formation.</text>
</comment>
<proteinExistence type="inferred from homology"/>
<dbReference type="AlphaFoldDB" id="A0A5C7VUR2"/>
<evidence type="ECO:0000256" key="11">
    <source>
        <dbReference type="ARBA" id="ARBA00023211"/>
    </source>
</evidence>
<evidence type="ECO:0000256" key="12">
    <source>
        <dbReference type="ARBA" id="ARBA00023316"/>
    </source>
</evidence>
<evidence type="ECO:0000256" key="4">
    <source>
        <dbReference type="ARBA" id="ARBA00022598"/>
    </source>
</evidence>
<keyword evidence="14" id="KW-0963">Cytoplasm</keyword>
<dbReference type="Pfam" id="PF01820">
    <property type="entry name" value="Dala_Dala_lig_N"/>
    <property type="match status" value="1"/>
</dbReference>
<dbReference type="NCBIfam" id="NF002528">
    <property type="entry name" value="PRK01966.1-4"/>
    <property type="match status" value="1"/>
</dbReference>
<dbReference type="PANTHER" id="PTHR23132">
    <property type="entry name" value="D-ALANINE--D-ALANINE LIGASE"/>
    <property type="match status" value="1"/>
</dbReference>
<feature type="domain" description="ATP-grasp" evidence="18">
    <location>
        <begin position="154"/>
        <end position="358"/>
    </location>
</feature>
<evidence type="ECO:0000256" key="3">
    <source>
        <dbReference type="ARBA" id="ARBA00010871"/>
    </source>
</evidence>
<feature type="binding site" evidence="15">
    <location>
        <begin position="194"/>
        <end position="196"/>
    </location>
    <ligand>
        <name>ATP</name>
        <dbReference type="ChEBI" id="CHEBI:30616"/>
    </ligand>
</feature>
<dbReference type="GO" id="GO:0046872">
    <property type="term" value="F:metal ion binding"/>
    <property type="evidence" value="ECO:0007669"/>
    <property type="project" value="UniProtKB-KW"/>
</dbReference>
<keyword evidence="9 14" id="KW-0133">Cell shape</keyword>
<feature type="binding site" evidence="16">
    <location>
        <position position="327"/>
    </location>
    <ligand>
        <name>Mg(2+)</name>
        <dbReference type="ChEBI" id="CHEBI:18420"/>
        <label>2</label>
    </ligand>
</feature>
<sequence>MSDTRQPITVLFGGKSPEHWVSVKSGLFALLHLDPARYLVRGVYFDETGHPTSATTCKEAIATFFARNEVSFFGPGEHAPADNLCSWLQDRAHPSGASCLRDGGLGDWGLFLPVFHGQGGEDGSIQGLLEFLGLAYGGCNLEGSALGIDKILTKQCCEAIGLAVAPWAAIDSAAWNKDPAACLERCRPLGLPLFIKPARLGSSIGLSRVTRFEDLAPAIQAGLNWDSHILIEAQVQGIEYGIGIVGNQAQPMISAVAESTLRSDNYDYEAKYSADALDDIVPARLDETDTVKLQDFALKVWRALDMRGIARIDCFLGPQGPILNEVNTMPGLSAWAPFVMAWRHIGVNAPDLMDLIVQEALNRGLVSKRVHLENTI</sequence>
<dbReference type="InterPro" id="IPR011761">
    <property type="entry name" value="ATP-grasp"/>
</dbReference>
<organism evidence="19 20">
    <name type="scientific">Nitrosomonas oligotropha</name>
    <dbReference type="NCBI Taxonomy" id="42354"/>
    <lineage>
        <taxon>Bacteria</taxon>
        <taxon>Pseudomonadati</taxon>
        <taxon>Pseudomonadota</taxon>
        <taxon>Betaproteobacteria</taxon>
        <taxon>Nitrosomonadales</taxon>
        <taxon>Nitrosomonadaceae</taxon>
        <taxon>Nitrosomonas</taxon>
    </lineage>
</organism>
<feature type="binding site" evidence="15">
    <location>
        <begin position="324"/>
        <end position="325"/>
    </location>
    <ligand>
        <name>ATP</name>
        <dbReference type="ChEBI" id="CHEBI:30616"/>
    </ligand>
</feature>
<keyword evidence="5 16" id="KW-0479">Metal-binding</keyword>
<feature type="binding site" evidence="15">
    <location>
        <position position="150"/>
    </location>
    <ligand>
        <name>ATP</name>
        <dbReference type="ChEBI" id="CHEBI:30616"/>
    </ligand>
</feature>
<evidence type="ECO:0000256" key="5">
    <source>
        <dbReference type="ARBA" id="ARBA00022723"/>
    </source>
</evidence>
<keyword evidence="4 14" id="KW-0436">Ligase</keyword>
<evidence type="ECO:0000256" key="2">
    <source>
        <dbReference type="ARBA" id="ARBA00003921"/>
    </source>
</evidence>
<dbReference type="Gene3D" id="3.30.1490.20">
    <property type="entry name" value="ATP-grasp fold, A domain"/>
    <property type="match status" value="1"/>
</dbReference>
<evidence type="ECO:0000256" key="17">
    <source>
        <dbReference type="PROSITE-ProRule" id="PRU00409"/>
    </source>
</evidence>
<evidence type="ECO:0000256" key="9">
    <source>
        <dbReference type="ARBA" id="ARBA00022960"/>
    </source>
</evidence>
<dbReference type="EMBL" id="SSFX01000036">
    <property type="protein sequence ID" value="TXI29387.1"/>
    <property type="molecule type" value="Genomic_DNA"/>
</dbReference>
<dbReference type="GO" id="GO:0005829">
    <property type="term" value="C:cytosol"/>
    <property type="evidence" value="ECO:0007669"/>
    <property type="project" value="TreeGrafter"/>
</dbReference>
<reference evidence="19 20" key="1">
    <citation type="submission" date="2018-09" db="EMBL/GenBank/DDBJ databases">
        <title>Metagenome Assembled Genomes from an Advanced Water Purification Facility.</title>
        <authorList>
            <person name="Stamps B.W."/>
            <person name="Spear J.R."/>
        </authorList>
    </citation>
    <scope>NUCLEOTIDE SEQUENCE [LARGE SCALE GENOMIC DNA]</scope>
    <source>
        <strain evidence="19">Bin_54_1</strain>
    </source>
</reference>
<dbReference type="GO" id="GO:0008360">
    <property type="term" value="P:regulation of cell shape"/>
    <property type="evidence" value="ECO:0007669"/>
    <property type="project" value="UniProtKB-KW"/>
</dbReference>
<dbReference type="UniPathway" id="UPA00219"/>
<evidence type="ECO:0000256" key="14">
    <source>
        <dbReference type="HAMAP-Rule" id="MF_00047"/>
    </source>
</evidence>
<evidence type="ECO:0000313" key="19">
    <source>
        <dbReference type="EMBL" id="TXI29387.1"/>
    </source>
</evidence>
<keyword evidence="7 17" id="KW-0067">ATP-binding</keyword>
<dbReference type="Gene3D" id="3.40.50.20">
    <property type="match status" value="1"/>
</dbReference>
<evidence type="ECO:0000256" key="15">
    <source>
        <dbReference type="PIRSR" id="PIRSR039102-2"/>
    </source>
</evidence>
<keyword evidence="10 14" id="KW-0573">Peptidoglycan synthesis</keyword>
<dbReference type="PANTHER" id="PTHR23132:SF25">
    <property type="entry name" value="D-ALANINE--D-ALANINE LIGASE A"/>
    <property type="match status" value="1"/>
</dbReference>
<dbReference type="InterPro" id="IPR011095">
    <property type="entry name" value="Dala_Dala_lig_C"/>
</dbReference>
<dbReference type="EC" id="6.3.2.4" evidence="14"/>
<dbReference type="GO" id="GO:0071555">
    <property type="term" value="P:cell wall organization"/>
    <property type="evidence" value="ECO:0007669"/>
    <property type="project" value="UniProtKB-KW"/>
</dbReference>
<dbReference type="NCBIfam" id="TIGR01205">
    <property type="entry name" value="D_ala_D_alaTIGR"/>
    <property type="match status" value="1"/>
</dbReference>
<dbReference type="PIRSF" id="PIRSF039102">
    <property type="entry name" value="Ddl/VanB"/>
    <property type="match status" value="1"/>
</dbReference>
<dbReference type="PROSITE" id="PS50975">
    <property type="entry name" value="ATP_GRASP"/>
    <property type="match status" value="1"/>
</dbReference>
<dbReference type="PROSITE" id="PS00843">
    <property type="entry name" value="DALA_DALA_LIGASE_1"/>
    <property type="match status" value="1"/>
</dbReference>
<dbReference type="GO" id="GO:0009252">
    <property type="term" value="P:peptidoglycan biosynthetic process"/>
    <property type="evidence" value="ECO:0007669"/>
    <property type="project" value="UniProtKB-UniRule"/>
</dbReference>
<evidence type="ECO:0000256" key="7">
    <source>
        <dbReference type="ARBA" id="ARBA00022840"/>
    </source>
</evidence>
<keyword evidence="6 15" id="KW-0547">Nucleotide-binding</keyword>
<gene>
    <name evidence="14" type="primary">ddl</name>
    <name evidence="19" type="ORF">E6Q60_04575</name>
</gene>
<feature type="binding site" evidence="15">
    <location>
        <begin position="202"/>
        <end position="203"/>
    </location>
    <ligand>
        <name>ATP</name>
        <dbReference type="ChEBI" id="CHEBI:30616"/>
    </ligand>
</feature>
<comment type="subcellular location">
    <subcellularLocation>
        <location evidence="14">Cytoplasm</location>
    </subcellularLocation>
</comment>
<dbReference type="InterPro" id="IPR011127">
    <property type="entry name" value="Dala_Dala_lig_N"/>
</dbReference>
<feature type="binding site" evidence="15">
    <location>
        <begin position="232"/>
        <end position="239"/>
    </location>
    <ligand>
        <name>ATP</name>
        <dbReference type="ChEBI" id="CHEBI:30616"/>
    </ligand>
</feature>
<keyword evidence="8 16" id="KW-0460">Magnesium</keyword>
<dbReference type="InterPro" id="IPR013815">
    <property type="entry name" value="ATP_grasp_subdomain_1"/>
</dbReference>
<keyword evidence="11 16" id="KW-0464">Manganese</keyword>
<evidence type="ECO:0000259" key="18">
    <source>
        <dbReference type="PROSITE" id="PS50975"/>
    </source>
</evidence>
<protein>
    <recommendedName>
        <fullName evidence="14">D-alanine--D-alanine ligase</fullName>
        <ecNumber evidence="14">6.3.2.4</ecNumber>
    </recommendedName>
    <alternativeName>
        <fullName evidence="14">D-Ala-D-Ala ligase</fullName>
    </alternativeName>
    <alternativeName>
        <fullName evidence="14">D-alanylalanine synthetase</fullName>
    </alternativeName>
</protein>
<dbReference type="InterPro" id="IPR000291">
    <property type="entry name" value="D-Ala_lig_Van_CS"/>
</dbReference>
<dbReference type="InterPro" id="IPR005905">
    <property type="entry name" value="D_ala_D_ala"/>
</dbReference>
<evidence type="ECO:0000256" key="8">
    <source>
        <dbReference type="ARBA" id="ARBA00022842"/>
    </source>
</evidence>
<comment type="catalytic activity">
    <reaction evidence="13 14">
        <text>2 D-alanine + ATP = D-alanyl-D-alanine + ADP + phosphate + H(+)</text>
        <dbReference type="Rhea" id="RHEA:11224"/>
        <dbReference type="ChEBI" id="CHEBI:15378"/>
        <dbReference type="ChEBI" id="CHEBI:30616"/>
        <dbReference type="ChEBI" id="CHEBI:43474"/>
        <dbReference type="ChEBI" id="CHEBI:57416"/>
        <dbReference type="ChEBI" id="CHEBI:57822"/>
        <dbReference type="ChEBI" id="CHEBI:456216"/>
        <dbReference type="EC" id="6.3.2.4"/>
    </reaction>
</comment>
<dbReference type="InterPro" id="IPR016185">
    <property type="entry name" value="PreATP-grasp_dom_sf"/>
</dbReference>
<comment type="pathway">
    <text evidence="14">Cell wall biogenesis; peptidoglycan biosynthesis.</text>
</comment>
<feature type="binding site" evidence="16">
    <location>
        <position position="325"/>
    </location>
    <ligand>
        <name>Mg(2+)</name>
        <dbReference type="ChEBI" id="CHEBI:18420"/>
        <label>1</label>
    </ligand>
</feature>
<evidence type="ECO:0000256" key="10">
    <source>
        <dbReference type="ARBA" id="ARBA00022984"/>
    </source>
</evidence>
<dbReference type="GO" id="GO:0008716">
    <property type="term" value="F:D-alanine-D-alanine ligase activity"/>
    <property type="evidence" value="ECO:0007669"/>
    <property type="project" value="UniProtKB-UniRule"/>
</dbReference>
<evidence type="ECO:0000256" key="6">
    <source>
        <dbReference type="ARBA" id="ARBA00022741"/>
    </source>
</evidence>
<dbReference type="Gene3D" id="3.30.470.20">
    <property type="entry name" value="ATP-grasp fold, B domain"/>
    <property type="match status" value="1"/>
</dbReference>
<comment type="similarity">
    <text evidence="3 14">Belongs to the D-alanine--D-alanine ligase family.</text>
</comment>
<dbReference type="GO" id="GO:0005524">
    <property type="term" value="F:ATP binding"/>
    <property type="evidence" value="ECO:0007669"/>
    <property type="project" value="UniProtKB-UniRule"/>
</dbReference>
<dbReference type="HAMAP" id="MF_00047">
    <property type="entry name" value="Dala_Dala_lig"/>
    <property type="match status" value="1"/>
</dbReference>
<evidence type="ECO:0000256" key="1">
    <source>
        <dbReference type="ARBA" id="ARBA00001936"/>
    </source>
</evidence>
<comment type="cofactor">
    <cofactor evidence="16">
        <name>Mg(2+)</name>
        <dbReference type="ChEBI" id="CHEBI:18420"/>
    </cofactor>
    <cofactor evidence="16">
        <name>Mn(2+)</name>
        <dbReference type="ChEBI" id="CHEBI:29035"/>
    </cofactor>
    <text evidence="16">Binds 2 magnesium or manganese ions per subunit.</text>
</comment>
<dbReference type="Proteomes" id="UP000321055">
    <property type="component" value="Unassembled WGS sequence"/>
</dbReference>
<dbReference type="SUPFAM" id="SSF52440">
    <property type="entry name" value="PreATP-grasp domain"/>
    <property type="match status" value="1"/>
</dbReference>
<comment type="cofactor">
    <cofactor evidence="1">
        <name>Mn(2+)</name>
        <dbReference type="ChEBI" id="CHEBI:29035"/>
    </cofactor>
</comment>
<feature type="binding site" evidence="16">
    <location>
        <position position="325"/>
    </location>
    <ligand>
        <name>Mg(2+)</name>
        <dbReference type="ChEBI" id="CHEBI:18420"/>
        <label>2</label>
    </ligand>
</feature>